<organism evidence="11 12">
    <name type="scientific">Ladona fulva</name>
    <name type="common">Scarce chaser dragonfly</name>
    <name type="synonym">Libellula fulva</name>
    <dbReference type="NCBI Taxonomy" id="123851"/>
    <lineage>
        <taxon>Eukaryota</taxon>
        <taxon>Metazoa</taxon>
        <taxon>Ecdysozoa</taxon>
        <taxon>Arthropoda</taxon>
        <taxon>Hexapoda</taxon>
        <taxon>Insecta</taxon>
        <taxon>Pterygota</taxon>
        <taxon>Palaeoptera</taxon>
        <taxon>Odonata</taxon>
        <taxon>Epiprocta</taxon>
        <taxon>Anisoptera</taxon>
        <taxon>Libelluloidea</taxon>
        <taxon>Libellulidae</taxon>
        <taxon>Ladona</taxon>
    </lineage>
</organism>
<protein>
    <recommendedName>
        <fullName evidence="8 10">Serine/threonine-protein phosphatase 2A activator</fullName>
        <ecNumber evidence="4 10">5.2.1.8</ecNumber>
    </recommendedName>
    <alternativeName>
        <fullName evidence="9 10">Phosphotyrosyl phosphatase activator</fullName>
    </alternativeName>
</protein>
<dbReference type="GO" id="GO:0005737">
    <property type="term" value="C:cytoplasm"/>
    <property type="evidence" value="ECO:0007669"/>
    <property type="project" value="UniProtKB-SubCell"/>
</dbReference>
<evidence type="ECO:0000256" key="7">
    <source>
        <dbReference type="ARBA" id="ARBA00023235"/>
    </source>
</evidence>
<dbReference type="Proteomes" id="UP000792457">
    <property type="component" value="Unassembled WGS sequence"/>
</dbReference>
<dbReference type="Gene3D" id="1.20.120.1150">
    <property type="match status" value="1"/>
</dbReference>
<reference evidence="11" key="2">
    <citation type="submission" date="2017-10" db="EMBL/GenBank/DDBJ databases">
        <title>Ladona fulva Genome sequencing and assembly.</title>
        <authorList>
            <person name="Murali S."/>
            <person name="Richards S."/>
            <person name="Bandaranaike D."/>
            <person name="Bellair M."/>
            <person name="Blankenburg K."/>
            <person name="Chao H."/>
            <person name="Dinh H."/>
            <person name="Doddapaneni H."/>
            <person name="Dugan-Rocha S."/>
            <person name="Elkadiri S."/>
            <person name="Gnanaolivu R."/>
            <person name="Hernandez B."/>
            <person name="Skinner E."/>
            <person name="Javaid M."/>
            <person name="Lee S."/>
            <person name="Li M."/>
            <person name="Ming W."/>
            <person name="Munidasa M."/>
            <person name="Muniz J."/>
            <person name="Nguyen L."/>
            <person name="Hughes D."/>
            <person name="Osuji N."/>
            <person name="Pu L.-L."/>
            <person name="Puazo M."/>
            <person name="Qu C."/>
            <person name="Quiroz J."/>
            <person name="Raj R."/>
            <person name="Weissenberger G."/>
            <person name="Xin Y."/>
            <person name="Zou X."/>
            <person name="Han Y."/>
            <person name="Worley K."/>
            <person name="Muzny D."/>
            <person name="Gibbs R."/>
        </authorList>
    </citation>
    <scope>NUCLEOTIDE SEQUENCE</scope>
    <source>
        <strain evidence="11">Sampled in the wild</strain>
    </source>
</reference>
<evidence type="ECO:0000313" key="11">
    <source>
        <dbReference type="EMBL" id="KAG8229132.1"/>
    </source>
</evidence>
<dbReference type="AlphaFoldDB" id="A0A8K0P131"/>
<dbReference type="EC" id="5.2.1.8" evidence="4 10"/>
<dbReference type="GO" id="GO:0003755">
    <property type="term" value="F:peptidyl-prolyl cis-trans isomerase activity"/>
    <property type="evidence" value="ECO:0007669"/>
    <property type="project" value="UniProtKB-KW"/>
</dbReference>
<keyword evidence="12" id="KW-1185">Reference proteome</keyword>
<comment type="similarity">
    <text evidence="3 10">Belongs to the PTPA-type PPIase family.</text>
</comment>
<dbReference type="GO" id="GO:0000159">
    <property type="term" value="C:protein phosphatase type 2A complex"/>
    <property type="evidence" value="ECO:0007669"/>
    <property type="project" value="TreeGrafter"/>
</dbReference>
<gene>
    <name evidence="11" type="ORF">J437_LFUL009721</name>
</gene>
<evidence type="ECO:0000256" key="6">
    <source>
        <dbReference type="ARBA" id="ARBA00023110"/>
    </source>
</evidence>
<name>A0A8K0P131_LADFU</name>
<dbReference type="InterPro" id="IPR043170">
    <property type="entry name" value="PTPA_C_lid"/>
</dbReference>
<dbReference type="SUPFAM" id="SSF140984">
    <property type="entry name" value="PTPA-like"/>
    <property type="match status" value="1"/>
</dbReference>
<dbReference type="GO" id="GO:0005634">
    <property type="term" value="C:nucleus"/>
    <property type="evidence" value="ECO:0007669"/>
    <property type="project" value="TreeGrafter"/>
</dbReference>
<dbReference type="EMBL" id="KZ308412">
    <property type="protein sequence ID" value="KAG8229132.1"/>
    <property type="molecule type" value="Genomic_DNA"/>
</dbReference>
<dbReference type="PANTHER" id="PTHR10012">
    <property type="entry name" value="SERINE/THREONINE-PROTEIN PHOSPHATASE 2A REGULATORY SUBUNIT B"/>
    <property type="match status" value="1"/>
</dbReference>
<evidence type="ECO:0000256" key="9">
    <source>
        <dbReference type="ARBA" id="ARBA00044820"/>
    </source>
</evidence>
<evidence type="ECO:0000256" key="5">
    <source>
        <dbReference type="ARBA" id="ARBA00022490"/>
    </source>
</evidence>
<keyword evidence="6 10" id="KW-0697">Rotamase</keyword>
<comment type="subcellular location">
    <subcellularLocation>
        <location evidence="2 10">Cytoplasm</location>
    </subcellularLocation>
</comment>
<evidence type="ECO:0000256" key="2">
    <source>
        <dbReference type="ARBA" id="ARBA00004496"/>
    </source>
</evidence>
<dbReference type="GO" id="GO:0008160">
    <property type="term" value="F:protein tyrosine phosphatase activator activity"/>
    <property type="evidence" value="ECO:0007669"/>
    <property type="project" value="TreeGrafter"/>
</dbReference>
<dbReference type="Pfam" id="PF03095">
    <property type="entry name" value="PTPA"/>
    <property type="match status" value="1"/>
</dbReference>
<keyword evidence="5 10" id="KW-0963">Cytoplasm</keyword>
<evidence type="ECO:0000256" key="10">
    <source>
        <dbReference type="RuleBase" id="RU361210"/>
    </source>
</evidence>
<accession>A0A8K0P131</accession>
<dbReference type="GO" id="GO:0007052">
    <property type="term" value="P:mitotic spindle organization"/>
    <property type="evidence" value="ECO:0007669"/>
    <property type="project" value="TreeGrafter"/>
</dbReference>
<comment type="caution">
    <text evidence="11">The sequence shown here is derived from an EMBL/GenBank/DDBJ whole genome shotgun (WGS) entry which is preliminary data.</text>
</comment>
<dbReference type="PANTHER" id="PTHR10012:SF0">
    <property type="entry name" value="SERINE_THREONINE-PROTEIN PHOSPHATASE 2A ACTIVATOR"/>
    <property type="match status" value="1"/>
</dbReference>
<comment type="function">
    <text evidence="10">PPIases accelerate the folding of proteins. It catalyzes the cis-trans isomerization of proline imidic peptide bonds in oligopeptides.</text>
</comment>
<keyword evidence="7 10" id="KW-0413">Isomerase</keyword>
<reference evidence="11" key="1">
    <citation type="submission" date="2013-04" db="EMBL/GenBank/DDBJ databases">
        <authorList>
            <person name="Qu J."/>
            <person name="Murali S.C."/>
            <person name="Bandaranaike D."/>
            <person name="Bellair M."/>
            <person name="Blankenburg K."/>
            <person name="Chao H."/>
            <person name="Dinh H."/>
            <person name="Doddapaneni H."/>
            <person name="Downs B."/>
            <person name="Dugan-Rocha S."/>
            <person name="Elkadiri S."/>
            <person name="Gnanaolivu R.D."/>
            <person name="Hernandez B."/>
            <person name="Javaid M."/>
            <person name="Jayaseelan J.C."/>
            <person name="Lee S."/>
            <person name="Li M."/>
            <person name="Ming W."/>
            <person name="Munidasa M."/>
            <person name="Muniz J."/>
            <person name="Nguyen L."/>
            <person name="Ongeri F."/>
            <person name="Osuji N."/>
            <person name="Pu L.-L."/>
            <person name="Puazo M."/>
            <person name="Qu C."/>
            <person name="Quiroz J."/>
            <person name="Raj R."/>
            <person name="Weissenberger G."/>
            <person name="Xin Y."/>
            <person name="Zou X."/>
            <person name="Han Y."/>
            <person name="Richards S."/>
            <person name="Worley K."/>
            <person name="Muzny D."/>
            <person name="Gibbs R."/>
        </authorList>
    </citation>
    <scope>NUCLEOTIDE SEQUENCE</scope>
    <source>
        <strain evidence="11">Sampled in the wild</strain>
    </source>
</reference>
<dbReference type="InterPro" id="IPR037218">
    <property type="entry name" value="PTPA_sf"/>
</dbReference>
<dbReference type="InterPro" id="IPR004327">
    <property type="entry name" value="Phstyr_phstse_ac"/>
</dbReference>
<evidence type="ECO:0000256" key="1">
    <source>
        <dbReference type="ARBA" id="ARBA00000971"/>
    </source>
</evidence>
<sequence>MLQNAVSLLQEAIPEKLHRAVPEMAEYLVESFGNSTRIDYGTGHEMAFAMLICCLFKIGALNSNERQAAIFRIFNRYLELVRKLQLVYRMEPAGSHGVWSLDDYQFLPFIWGSSQLIGK</sequence>
<comment type="catalytic activity">
    <reaction evidence="1 10">
        <text>[protein]-peptidylproline (omega=180) = [protein]-peptidylproline (omega=0)</text>
        <dbReference type="Rhea" id="RHEA:16237"/>
        <dbReference type="Rhea" id="RHEA-COMP:10747"/>
        <dbReference type="Rhea" id="RHEA-COMP:10748"/>
        <dbReference type="ChEBI" id="CHEBI:83833"/>
        <dbReference type="ChEBI" id="CHEBI:83834"/>
        <dbReference type="EC" id="5.2.1.8"/>
    </reaction>
</comment>
<evidence type="ECO:0000256" key="3">
    <source>
        <dbReference type="ARBA" id="ARBA00011019"/>
    </source>
</evidence>
<evidence type="ECO:0000256" key="4">
    <source>
        <dbReference type="ARBA" id="ARBA00013194"/>
    </source>
</evidence>
<evidence type="ECO:0000256" key="8">
    <source>
        <dbReference type="ARBA" id="ARBA00044786"/>
    </source>
</evidence>
<evidence type="ECO:0000313" key="12">
    <source>
        <dbReference type="Proteomes" id="UP000792457"/>
    </source>
</evidence>
<proteinExistence type="inferred from homology"/>
<dbReference type="OrthoDB" id="16120at2759"/>